<proteinExistence type="predicted"/>
<evidence type="ECO:0000259" key="2">
    <source>
        <dbReference type="Pfam" id="PF17851"/>
    </source>
</evidence>
<feature type="signal peptide" evidence="1">
    <location>
        <begin position="1"/>
        <end position="25"/>
    </location>
</feature>
<dbReference type="Pfam" id="PF17851">
    <property type="entry name" value="GH43_C2"/>
    <property type="match status" value="1"/>
</dbReference>
<dbReference type="RefSeq" id="WP_163817490.1">
    <property type="nucleotide sequence ID" value="NZ_JAAGOB010000003.1"/>
</dbReference>
<keyword evidence="5" id="KW-1185">Reference proteome</keyword>
<dbReference type="Proteomes" id="UP000469185">
    <property type="component" value="Unassembled WGS sequence"/>
</dbReference>
<dbReference type="InterPro" id="IPR041542">
    <property type="entry name" value="GH43_C2"/>
</dbReference>
<dbReference type="InterPro" id="IPR013320">
    <property type="entry name" value="ConA-like_dom_sf"/>
</dbReference>
<organism evidence="4 5">
    <name type="scientific">Phytoactinopolyspora alkaliphila</name>
    <dbReference type="NCBI Taxonomy" id="1783498"/>
    <lineage>
        <taxon>Bacteria</taxon>
        <taxon>Bacillati</taxon>
        <taxon>Actinomycetota</taxon>
        <taxon>Actinomycetes</taxon>
        <taxon>Jiangellales</taxon>
        <taxon>Jiangellaceae</taxon>
        <taxon>Phytoactinopolyspora</taxon>
    </lineage>
</organism>
<dbReference type="InterPro" id="IPR013378">
    <property type="entry name" value="InlB-like_B-rpt"/>
</dbReference>
<evidence type="ECO:0000256" key="1">
    <source>
        <dbReference type="SAM" id="SignalP"/>
    </source>
</evidence>
<protein>
    <submittedName>
        <fullName evidence="4">DUF1349 domain-containing protein</fullName>
    </submittedName>
</protein>
<feature type="domain" description="Bacterial repeat" evidence="3">
    <location>
        <begin position="527"/>
        <end position="597"/>
    </location>
</feature>
<feature type="domain" description="Beta-xylosidase C-terminal Concanavalin A-like" evidence="2">
    <location>
        <begin position="326"/>
        <end position="480"/>
    </location>
</feature>
<reference evidence="4 5" key="1">
    <citation type="submission" date="2020-02" db="EMBL/GenBank/DDBJ databases">
        <authorList>
            <person name="Li X.-J."/>
            <person name="Feng X.-M."/>
        </authorList>
    </citation>
    <scope>NUCLEOTIDE SEQUENCE [LARGE SCALE GENOMIC DNA]</scope>
    <source>
        <strain evidence="4 5">CGMCC 4.7225</strain>
    </source>
</reference>
<dbReference type="Pfam" id="PF07081">
    <property type="entry name" value="DUF1349"/>
    <property type="match status" value="1"/>
</dbReference>
<accession>A0A6N9YJH1</accession>
<dbReference type="Pfam" id="PF18998">
    <property type="entry name" value="Flg_new_2"/>
    <property type="match status" value="2"/>
</dbReference>
<feature type="domain" description="Bacterial repeat" evidence="3">
    <location>
        <begin position="245"/>
        <end position="312"/>
    </location>
</feature>
<evidence type="ECO:0000313" key="4">
    <source>
        <dbReference type="EMBL" id="NED95097.1"/>
    </source>
</evidence>
<keyword evidence="1" id="KW-0732">Signal</keyword>
<sequence length="910" mass="96473">MNARIRFRSLALGLVAVLAGGTAIAQPASAEDPDPAFISDDFASGTLNTGLWTVTDPAGEGGVSVANGRLKLSVPSGKNYDIWGTNRALRATQAVADSDFQAEVRFTTVPTQKYQTQGILVEQNATNWLRFDVYSTGSALRVFAAKTINGSSTQLLQSNISAGPEVQLRLTREGDSWTLAYSTNGTTWVNTTTVTHPLQANRIGPFASNGSPYPAFTAEVDWFIDTAAPDPGDPGDPGDPDPTFTLDTVTSGQGSITRSPNQQSYPAGATVTLTAQPSDGWEFSSWSGDASGTAASIDVTVDSNKTVNATFIEAQAEPPGEAAFVSDDFASGSLNTGLWAITDPAGKGNATVNDGRLRLSVPSGTNYDIWGTNRALRVTQPVADTDFQAEVRFTSVPSQKYQTQGILVEQNATNWLRFDVHSTGSALRVYGARTVNGASAQLFSKTISASSQVLLRLERTNDSWALSYSTNGTTWTSAGTADHVLQASRIGPFASNGSPYPAFTAEIDYFVDLANTDPGDPEPNPEYSLTTNAVGQGTISKSPNQTSYAAGTVVTLTAQAASGWQFAGWSGAASGTNTTTDVTMDGNKSVTATFSQAQSNPPVIDVWYGDDQIFGARGQSQKWVNILGNVSDGDGVQSLTYRLNGGSPVTLQRGPDLRRLYGTGDFNVEILYSNLNNGANTVAITAVDTTGATTTKSVTVRKDIQAATLPHNVSWGSSTNPNHTAQVVDGKWTSSSNGLTVTEMGYDRTVAVGHTGWENYEVTVPVTVRELGPGAGTPQSGAPLVGLGLHWQGHTTVGSEQPARGWYPTGAFAWHRWQQGGRFELIGNDGSPLTRKNTGWDFNTTYVMKARVESVSGGYRYSYKWWPQDSTEPAAWGLTLVEDDGPATGSVLLIAHHVDATFGDVVVSPL</sequence>
<dbReference type="InterPro" id="IPR044060">
    <property type="entry name" value="Bacterial_rp_domain"/>
</dbReference>
<dbReference type="AlphaFoldDB" id="A0A6N9YJH1"/>
<dbReference type="InterPro" id="IPR009784">
    <property type="entry name" value="DUF1349"/>
</dbReference>
<name>A0A6N9YJH1_9ACTN</name>
<evidence type="ECO:0000259" key="3">
    <source>
        <dbReference type="Pfam" id="PF18998"/>
    </source>
</evidence>
<comment type="caution">
    <text evidence="4">The sequence shown here is derived from an EMBL/GenBank/DDBJ whole genome shotgun (WGS) entry which is preliminary data.</text>
</comment>
<dbReference type="SUPFAM" id="SSF49899">
    <property type="entry name" value="Concanavalin A-like lectins/glucanases"/>
    <property type="match status" value="2"/>
</dbReference>
<dbReference type="EMBL" id="JAAGOB010000003">
    <property type="protein sequence ID" value="NED95097.1"/>
    <property type="molecule type" value="Genomic_DNA"/>
</dbReference>
<dbReference type="NCBIfam" id="TIGR02543">
    <property type="entry name" value="List_Bact_rpt"/>
    <property type="match status" value="1"/>
</dbReference>
<feature type="chain" id="PRO_5038810199" evidence="1">
    <location>
        <begin position="26"/>
        <end position="910"/>
    </location>
</feature>
<gene>
    <name evidence="4" type="ORF">G1H11_07195</name>
</gene>
<dbReference type="Gene3D" id="2.60.120.200">
    <property type="match status" value="2"/>
</dbReference>
<evidence type="ECO:0000313" key="5">
    <source>
        <dbReference type="Proteomes" id="UP000469185"/>
    </source>
</evidence>